<reference evidence="2" key="1">
    <citation type="submission" date="2021-05" db="EMBL/GenBank/DDBJ databases">
        <authorList>
            <person name="Alioto T."/>
            <person name="Alioto T."/>
            <person name="Gomez Garrido J."/>
        </authorList>
    </citation>
    <scope>NUCLEOTIDE SEQUENCE</scope>
</reference>
<protein>
    <submittedName>
        <fullName evidence="2">Uncharacterized protein</fullName>
    </submittedName>
</protein>
<dbReference type="EMBL" id="HBUF01432442">
    <property type="protein sequence ID" value="CAG6742108.1"/>
    <property type="molecule type" value="Transcribed_RNA"/>
</dbReference>
<proteinExistence type="predicted"/>
<organism evidence="2">
    <name type="scientific">Cacopsylla melanoneura</name>
    <dbReference type="NCBI Taxonomy" id="428564"/>
    <lineage>
        <taxon>Eukaryota</taxon>
        <taxon>Metazoa</taxon>
        <taxon>Ecdysozoa</taxon>
        <taxon>Arthropoda</taxon>
        <taxon>Hexapoda</taxon>
        <taxon>Insecta</taxon>
        <taxon>Pterygota</taxon>
        <taxon>Neoptera</taxon>
        <taxon>Paraneoptera</taxon>
        <taxon>Hemiptera</taxon>
        <taxon>Sternorrhyncha</taxon>
        <taxon>Psylloidea</taxon>
        <taxon>Psyllidae</taxon>
        <taxon>Psyllinae</taxon>
        <taxon>Cacopsylla</taxon>
    </lineage>
</organism>
<accession>A0A8D9E7D1</accession>
<keyword evidence="1" id="KW-1133">Transmembrane helix</keyword>
<feature type="transmembrane region" description="Helical" evidence="1">
    <location>
        <begin position="40"/>
        <end position="62"/>
    </location>
</feature>
<feature type="transmembrane region" description="Helical" evidence="1">
    <location>
        <begin position="84"/>
        <end position="108"/>
    </location>
</feature>
<dbReference type="AlphaFoldDB" id="A0A8D9E7D1"/>
<name>A0A8D9E7D1_9HEMI</name>
<evidence type="ECO:0000256" key="1">
    <source>
        <dbReference type="SAM" id="Phobius"/>
    </source>
</evidence>
<feature type="transmembrane region" description="Helical" evidence="1">
    <location>
        <begin position="12"/>
        <end position="33"/>
    </location>
</feature>
<keyword evidence="1" id="KW-0472">Membrane</keyword>
<dbReference type="EMBL" id="HBUF01432443">
    <property type="protein sequence ID" value="CAG6742109.1"/>
    <property type="molecule type" value="Transcribed_RNA"/>
</dbReference>
<sequence length="114" mass="13185">MNITFILIQISFYPQFPPFLTLVLSFPLLPLFLCFPFSRIIVYLCLSISLSLYGSTHCTYNLDLYHPSLPLLYPPQYFPLFKPFFLSVFLLDLCTFILLATPCFIIPVEFQGKG</sequence>
<keyword evidence="1" id="KW-0812">Transmembrane</keyword>
<evidence type="ECO:0000313" key="2">
    <source>
        <dbReference type="EMBL" id="CAG6742109.1"/>
    </source>
</evidence>